<accession>A0A1C4DNQ9</accession>
<dbReference type="STRING" id="1798183.GA0061080_10894"/>
<dbReference type="InterPro" id="IPR050708">
    <property type="entry name" value="T6SS_VgrG/RHS"/>
</dbReference>
<dbReference type="PANTHER" id="PTHR32305">
    <property type="match status" value="1"/>
</dbReference>
<evidence type="ECO:0000313" key="1">
    <source>
        <dbReference type="EMBL" id="SCC33006.1"/>
    </source>
</evidence>
<name>A0A1C4DNQ9_9GAMM</name>
<dbReference type="EMBL" id="FMBA01000089">
    <property type="protein sequence ID" value="SCC33006.1"/>
    <property type="molecule type" value="Genomic_DNA"/>
</dbReference>
<dbReference type="RefSeq" id="WP_141683171.1">
    <property type="nucleotide sequence ID" value="NZ_FMBA01000089.1"/>
</dbReference>
<reference evidence="2" key="1">
    <citation type="submission" date="2016-08" db="EMBL/GenBank/DDBJ databases">
        <authorList>
            <person name="Varghese N."/>
            <person name="Submissions Spin"/>
        </authorList>
    </citation>
    <scope>NUCLEOTIDE SEQUENCE [LARGE SCALE GENOMIC DNA]</scope>
    <source>
        <strain evidence="2">R-53144</strain>
    </source>
</reference>
<gene>
    <name evidence="1" type="ORF">GA0061080_10894</name>
</gene>
<dbReference type="Proteomes" id="UP000199698">
    <property type="component" value="Unassembled WGS sequence"/>
</dbReference>
<proteinExistence type="predicted"/>
<evidence type="ECO:0000313" key="2">
    <source>
        <dbReference type="Proteomes" id="UP000199698"/>
    </source>
</evidence>
<feature type="non-terminal residue" evidence="1">
    <location>
        <position position="1"/>
    </location>
</feature>
<protein>
    <submittedName>
        <fullName evidence="1">RHS repeat-associated core domain-containing protein</fullName>
    </submittedName>
</protein>
<dbReference type="PANTHER" id="PTHR32305:SF15">
    <property type="entry name" value="PROTEIN RHSA-RELATED"/>
    <property type="match status" value="1"/>
</dbReference>
<dbReference type="OrthoDB" id="9816400at2"/>
<dbReference type="NCBIfam" id="TIGR03696">
    <property type="entry name" value="Rhs_assc_core"/>
    <property type="match status" value="1"/>
</dbReference>
<sequence length="237" mass="26659">SNMGDTLYECQYNAYGQIINETYHQDDFHALPDNPLRFQGQYYDEETGLHYNLNRYYDPFTGRYITQDPIKLMGGTNLYQYCPNPVNWVDPLGFKGMPGQTEKLPLLLEKKMENPWMPGTEIESIIVPEGGMYAEMALSPEQASGQWGLGSWATTENITGVDFVRNNLAVTPQFKSVISHVQKIYIPEGVRVQVGTVGPQIYKGVIYPGGGSQLQILLTRDEINKLITSVGKPKVIN</sequence>
<keyword evidence="2" id="KW-1185">Reference proteome</keyword>
<dbReference type="Gene3D" id="2.180.10.10">
    <property type="entry name" value="RHS repeat-associated core"/>
    <property type="match status" value="1"/>
</dbReference>
<dbReference type="AlphaFoldDB" id="A0A1C4DNQ9"/>
<dbReference type="InterPro" id="IPR022385">
    <property type="entry name" value="Rhs_assc_core"/>
</dbReference>
<organism evidence="1 2">
    <name type="scientific">Gilliamella intestini</name>
    <dbReference type="NCBI Taxonomy" id="1798183"/>
    <lineage>
        <taxon>Bacteria</taxon>
        <taxon>Pseudomonadati</taxon>
        <taxon>Pseudomonadota</taxon>
        <taxon>Gammaproteobacteria</taxon>
        <taxon>Orbales</taxon>
        <taxon>Orbaceae</taxon>
        <taxon>Gilliamella</taxon>
    </lineage>
</organism>